<sequence length="149" mass="17567">MSGKGGKRTIGVSCGEESISFRSRKKRQGAFIMTVRAFYAFIMDASVVLEWIFEFVLSKQNCECPVCKEPRRRRCLNYLMDEWIWRVKNEISEIMELTFWWVRDDKQDTTMNETGHGVHTIVDWGNFMRESSLVYLDKFGDMRKIGGRE</sequence>
<evidence type="ECO:0000313" key="2">
    <source>
        <dbReference type="EMBL" id="ELU13241.1"/>
    </source>
</evidence>
<dbReference type="OrthoDB" id="424490at2759"/>
<feature type="transmembrane region" description="Helical" evidence="1">
    <location>
        <begin position="30"/>
        <end position="53"/>
    </location>
</feature>
<reference evidence="4" key="1">
    <citation type="submission" date="2012-12" db="EMBL/GenBank/DDBJ databases">
        <authorList>
            <person name="Hellsten U."/>
            <person name="Grimwood J."/>
            <person name="Chapman J.A."/>
            <person name="Shapiro H."/>
            <person name="Aerts A."/>
            <person name="Otillar R.P."/>
            <person name="Terry A.Y."/>
            <person name="Boore J.L."/>
            <person name="Simakov O."/>
            <person name="Marletaz F."/>
            <person name="Cho S.-J."/>
            <person name="Edsinger-Gonzales E."/>
            <person name="Havlak P."/>
            <person name="Kuo D.-H."/>
            <person name="Larsson T."/>
            <person name="Lv J."/>
            <person name="Arendt D."/>
            <person name="Savage R."/>
            <person name="Osoegawa K."/>
            <person name="de Jong P."/>
            <person name="Lindberg D.R."/>
            <person name="Seaver E.C."/>
            <person name="Weisblat D.A."/>
            <person name="Putnam N.H."/>
            <person name="Grigoriev I.V."/>
            <person name="Rokhsar D.S."/>
        </authorList>
    </citation>
    <scope>NUCLEOTIDE SEQUENCE</scope>
    <source>
        <strain evidence="4">I ESC-2004</strain>
    </source>
</reference>
<keyword evidence="1" id="KW-0812">Transmembrane</keyword>
<dbReference type="HOGENOM" id="CLU_1751424_0_0_1"/>
<dbReference type="Proteomes" id="UP000014760">
    <property type="component" value="Unassembled WGS sequence"/>
</dbReference>
<dbReference type="AlphaFoldDB" id="R7VA89"/>
<keyword evidence="1" id="KW-0472">Membrane</keyword>
<reference evidence="2 4" key="2">
    <citation type="journal article" date="2013" name="Nature">
        <title>Insights into bilaterian evolution from three spiralian genomes.</title>
        <authorList>
            <person name="Simakov O."/>
            <person name="Marletaz F."/>
            <person name="Cho S.J."/>
            <person name="Edsinger-Gonzales E."/>
            <person name="Havlak P."/>
            <person name="Hellsten U."/>
            <person name="Kuo D.H."/>
            <person name="Larsson T."/>
            <person name="Lv J."/>
            <person name="Arendt D."/>
            <person name="Savage R."/>
            <person name="Osoegawa K."/>
            <person name="de Jong P."/>
            <person name="Grimwood J."/>
            <person name="Chapman J.A."/>
            <person name="Shapiro H."/>
            <person name="Aerts A."/>
            <person name="Otillar R.P."/>
            <person name="Terry A.Y."/>
            <person name="Boore J.L."/>
            <person name="Grigoriev I.V."/>
            <person name="Lindberg D.R."/>
            <person name="Seaver E.C."/>
            <person name="Weisblat D.A."/>
            <person name="Putnam N.H."/>
            <person name="Rokhsar D.S."/>
        </authorList>
    </citation>
    <scope>NUCLEOTIDE SEQUENCE</scope>
    <source>
        <strain evidence="2 4">I ESC-2004</strain>
    </source>
</reference>
<evidence type="ECO:0000313" key="4">
    <source>
        <dbReference type="Proteomes" id="UP000014760"/>
    </source>
</evidence>
<dbReference type="EMBL" id="KB295375">
    <property type="protein sequence ID" value="ELU13241.1"/>
    <property type="molecule type" value="Genomic_DNA"/>
</dbReference>
<name>R7VA89_CAPTE</name>
<evidence type="ECO:0000256" key="1">
    <source>
        <dbReference type="SAM" id="Phobius"/>
    </source>
</evidence>
<gene>
    <name evidence="2" type="ORF">CAPTEDRAFT_211810</name>
</gene>
<keyword evidence="4" id="KW-1185">Reference proteome</keyword>
<reference evidence="3" key="3">
    <citation type="submission" date="2015-06" db="UniProtKB">
        <authorList>
            <consortium name="EnsemblMetazoa"/>
        </authorList>
    </citation>
    <scope>IDENTIFICATION</scope>
</reference>
<proteinExistence type="predicted"/>
<evidence type="ECO:0000313" key="3">
    <source>
        <dbReference type="EnsemblMetazoa" id="CapteP211810"/>
    </source>
</evidence>
<accession>R7VA89</accession>
<dbReference type="EnsemblMetazoa" id="CapteT211810">
    <property type="protein sequence ID" value="CapteP211810"/>
    <property type="gene ID" value="CapteG211810"/>
</dbReference>
<dbReference type="EMBL" id="AMQN01019151">
    <property type="status" value="NOT_ANNOTATED_CDS"/>
    <property type="molecule type" value="Genomic_DNA"/>
</dbReference>
<organism evidence="2">
    <name type="scientific">Capitella teleta</name>
    <name type="common">Polychaete worm</name>
    <dbReference type="NCBI Taxonomy" id="283909"/>
    <lineage>
        <taxon>Eukaryota</taxon>
        <taxon>Metazoa</taxon>
        <taxon>Spiralia</taxon>
        <taxon>Lophotrochozoa</taxon>
        <taxon>Annelida</taxon>
        <taxon>Polychaeta</taxon>
        <taxon>Sedentaria</taxon>
        <taxon>Scolecida</taxon>
        <taxon>Capitellidae</taxon>
        <taxon>Capitella</taxon>
    </lineage>
</organism>
<protein>
    <submittedName>
        <fullName evidence="2 3">Uncharacterized protein</fullName>
    </submittedName>
</protein>
<keyword evidence="1" id="KW-1133">Transmembrane helix</keyword>